<dbReference type="SMART" id="SM00448">
    <property type="entry name" value="REC"/>
    <property type="match status" value="1"/>
</dbReference>
<organism evidence="9 10">
    <name type="scientific">Chloracidobacterium sp. N</name>
    <dbReference type="NCBI Taxonomy" id="2821540"/>
    <lineage>
        <taxon>Bacteria</taxon>
        <taxon>Pseudomonadati</taxon>
        <taxon>Acidobacteriota</taxon>
        <taxon>Terriglobia</taxon>
        <taxon>Terriglobales</taxon>
        <taxon>Acidobacteriaceae</taxon>
        <taxon>Chloracidobacterium</taxon>
        <taxon>Chloracidobacterium aggregatum</taxon>
    </lineage>
</organism>
<accession>A0ABX8B7W9</accession>
<dbReference type="InterPro" id="IPR036890">
    <property type="entry name" value="HATPase_C_sf"/>
</dbReference>
<feature type="modified residue" description="4-aspartylphosphate" evidence="6">
    <location>
        <position position="51"/>
    </location>
</feature>
<evidence type="ECO:0000256" key="4">
    <source>
        <dbReference type="ARBA" id="ARBA00022679"/>
    </source>
</evidence>
<protein>
    <recommendedName>
        <fullName evidence="2">histidine kinase</fullName>
        <ecNumber evidence="2">2.7.13.3</ecNumber>
    </recommendedName>
</protein>
<dbReference type="Gene3D" id="3.30.565.10">
    <property type="entry name" value="Histidine kinase-like ATPase, C-terminal domain"/>
    <property type="match status" value="1"/>
</dbReference>
<evidence type="ECO:0000259" key="8">
    <source>
        <dbReference type="PROSITE" id="PS50110"/>
    </source>
</evidence>
<feature type="domain" description="Response regulatory" evidence="8">
    <location>
        <begin position="2"/>
        <end position="118"/>
    </location>
</feature>
<dbReference type="InterPro" id="IPR004358">
    <property type="entry name" value="Sig_transdc_His_kin-like_C"/>
</dbReference>
<evidence type="ECO:0000256" key="5">
    <source>
        <dbReference type="ARBA" id="ARBA00022777"/>
    </source>
</evidence>
<keyword evidence="5" id="KW-0418">Kinase</keyword>
<dbReference type="Gene3D" id="3.30.450.20">
    <property type="entry name" value="PAS domain"/>
    <property type="match status" value="1"/>
</dbReference>
<dbReference type="Pfam" id="PF00072">
    <property type="entry name" value="Response_reg"/>
    <property type="match status" value="1"/>
</dbReference>
<dbReference type="CDD" id="cd00082">
    <property type="entry name" value="HisKA"/>
    <property type="match status" value="1"/>
</dbReference>
<dbReference type="PROSITE" id="PS50109">
    <property type="entry name" value="HIS_KIN"/>
    <property type="match status" value="1"/>
</dbReference>
<dbReference type="RefSeq" id="WP_211423862.1">
    <property type="nucleotide sequence ID" value="NZ_CP072643.1"/>
</dbReference>
<dbReference type="PANTHER" id="PTHR43047">
    <property type="entry name" value="TWO-COMPONENT HISTIDINE PROTEIN KINASE"/>
    <property type="match status" value="1"/>
</dbReference>
<dbReference type="EMBL" id="CP072643">
    <property type="protein sequence ID" value="QUV95646.1"/>
    <property type="molecule type" value="Genomic_DNA"/>
</dbReference>
<dbReference type="EC" id="2.7.13.3" evidence="2"/>
<evidence type="ECO:0000256" key="1">
    <source>
        <dbReference type="ARBA" id="ARBA00000085"/>
    </source>
</evidence>
<dbReference type="InterPro" id="IPR003661">
    <property type="entry name" value="HisK_dim/P_dom"/>
</dbReference>
<dbReference type="CDD" id="cd17574">
    <property type="entry name" value="REC_OmpR"/>
    <property type="match status" value="1"/>
</dbReference>
<evidence type="ECO:0000313" key="9">
    <source>
        <dbReference type="EMBL" id="QUV95646.1"/>
    </source>
</evidence>
<dbReference type="SUPFAM" id="SSF55874">
    <property type="entry name" value="ATPase domain of HSP90 chaperone/DNA topoisomerase II/histidine kinase"/>
    <property type="match status" value="1"/>
</dbReference>
<dbReference type="PANTHER" id="PTHR43047:SF72">
    <property type="entry name" value="OSMOSENSING HISTIDINE PROTEIN KINASE SLN1"/>
    <property type="match status" value="1"/>
</dbReference>
<dbReference type="CDD" id="cd00075">
    <property type="entry name" value="HATPase"/>
    <property type="match status" value="1"/>
</dbReference>
<keyword evidence="10" id="KW-1185">Reference proteome</keyword>
<keyword evidence="3 6" id="KW-0597">Phosphoprotein</keyword>
<reference evidence="9 10" key="1">
    <citation type="submission" date="2021-03" db="EMBL/GenBank/DDBJ databases">
        <title>Genomic and phenotypic characterization of Chloracidobacterium isolates provides evidence for multiple species.</title>
        <authorList>
            <person name="Saini M.K."/>
            <person name="Costas A.M.G."/>
            <person name="Tank M."/>
            <person name="Bryant D.A."/>
        </authorList>
    </citation>
    <scope>NUCLEOTIDE SEQUENCE [LARGE SCALE GENOMIC DNA]</scope>
    <source>
        <strain evidence="9 10">N</strain>
    </source>
</reference>
<evidence type="ECO:0000259" key="7">
    <source>
        <dbReference type="PROSITE" id="PS50109"/>
    </source>
</evidence>
<dbReference type="Pfam" id="PF02518">
    <property type="entry name" value="HATPase_c"/>
    <property type="match status" value="1"/>
</dbReference>
<dbReference type="SUPFAM" id="SSF52172">
    <property type="entry name" value="CheY-like"/>
    <property type="match status" value="1"/>
</dbReference>
<dbReference type="InterPro" id="IPR011006">
    <property type="entry name" value="CheY-like_superfamily"/>
</dbReference>
<evidence type="ECO:0000313" key="10">
    <source>
        <dbReference type="Proteomes" id="UP000677668"/>
    </source>
</evidence>
<evidence type="ECO:0000256" key="6">
    <source>
        <dbReference type="PROSITE-ProRule" id="PRU00169"/>
    </source>
</evidence>
<dbReference type="Gene3D" id="3.40.50.2300">
    <property type="match status" value="1"/>
</dbReference>
<evidence type="ECO:0000256" key="2">
    <source>
        <dbReference type="ARBA" id="ARBA00012438"/>
    </source>
</evidence>
<dbReference type="SUPFAM" id="SSF55785">
    <property type="entry name" value="PYP-like sensor domain (PAS domain)"/>
    <property type="match status" value="1"/>
</dbReference>
<dbReference type="InterPro" id="IPR036097">
    <property type="entry name" value="HisK_dim/P_sf"/>
</dbReference>
<dbReference type="Pfam" id="PF00512">
    <property type="entry name" value="HisKA"/>
    <property type="match status" value="1"/>
</dbReference>
<dbReference type="Gene3D" id="1.10.287.130">
    <property type="match status" value="1"/>
</dbReference>
<keyword evidence="4" id="KW-0808">Transferase</keyword>
<dbReference type="InterPro" id="IPR035965">
    <property type="entry name" value="PAS-like_dom_sf"/>
</dbReference>
<name>A0ABX8B7W9_9BACT</name>
<proteinExistence type="predicted"/>
<dbReference type="InterPro" id="IPR003594">
    <property type="entry name" value="HATPase_dom"/>
</dbReference>
<dbReference type="SMART" id="SM00387">
    <property type="entry name" value="HATPase_c"/>
    <property type="match status" value="1"/>
</dbReference>
<comment type="catalytic activity">
    <reaction evidence="1">
        <text>ATP + protein L-histidine = ADP + protein N-phospho-L-histidine.</text>
        <dbReference type="EC" id="2.7.13.3"/>
    </reaction>
</comment>
<dbReference type="InterPro" id="IPR005467">
    <property type="entry name" value="His_kinase_dom"/>
</dbReference>
<evidence type="ECO:0000256" key="3">
    <source>
        <dbReference type="ARBA" id="ARBA00022553"/>
    </source>
</evidence>
<gene>
    <name evidence="9" type="ORF">J8C05_12520</name>
</gene>
<dbReference type="InterPro" id="IPR001789">
    <property type="entry name" value="Sig_transdc_resp-reg_receiver"/>
</dbReference>
<dbReference type="PROSITE" id="PS50110">
    <property type="entry name" value="RESPONSE_REGULATORY"/>
    <property type="match status" value="1"/>
</dbReference>
<dbReference type="Proteomes" id="UP000677668">
    <property type="component" value="Chromosome 2"/>
</dbReference>
<dbReference type="SUPFAM" id="SSF47384">
    <property type="entry name" value="Homodimeric domain of signal transducing histidine kinase"/>
    <property type="match status" value="1"/>
</dbReference>
<sequence>MTILVVEDDAVQRRLLRFFLEQQGYRVIGVSNVSEALTCIQHGLPDALLLDAMLPDGSGLDVCRQIRQLPEGQTLPILLLTAYDIEPVIVEAFEAGATDFIAKPVNLKLLERRLYHLLRAARHEAALREREQQYRTLVNTLPDVVIRGRRDGTVTYFKPSETCPAEMFNLEITPDTRLAAILPVEGVTRIEHALNNLTAETQLTVEYRAQCQGVWREFEARLIADGPDTFVALIRDVTDRKTTERLREDFTAMVAHDIRSPLTAMQMALELLEAQDAYANQNLQEIVSVARQGLNKVLQLASDLLELFRANQTGMTLLKGVVFPTVLLKRCVGEISLQAQGKNIELTLDAPEDLPPFVGDGPKLERVVSNLLSNALKFTPEGGRITVSGAADGEWVVISVADTGPGIAPELQATMFEPYRQGGKHRSLGVGLGLAIVKRIVTAHRGRISVESTEGQGTTFTVRLPLHLN</sequence>
<feature type="domain" description="Histidine kinase" evidence="7">
    <location>
        <begin position="253"/>
        <end position="468"/>
    </location>
</feature>
<dbReference type="PRINTS" id="PR00344">
    <property type="entry name" value="BCTRLSENSOR"/>
</dbReference>
<dbReference type="SMART" id="SM00388">
    <property type="entry name" value="HisKA"/>
    <property type="match status" value="1"/>
</dbReference>